<gene>
    <name evidence="2" type="ORF">HYH03_013537</name>
</gene>
<proteinExistence type="predicted"/>
<protein>
    <submittedName>
        <fullName evidence="2">Uncharacterized protein</fullName>
    </submittedName>
</protein>
<dbReference type="AlphaFoldDB" id="A0A835XS46"/>
<dbReference type="Proteomes" id="UP000612055">
    <property type="component" value="Unassembled WGS sequence"/>
</dbReference>
<keyword evidence="3" id="KW-1185">Reference proteome</keyword>
<evidence type="ECO:0000256" key="1">
    <source>
        <dbReference type="SAM" id="MobiDB-lite"/>
    </source>
</evidence>
<feature type="non-terminal residue" evidence="2">
    <location>
        <position position="122"/>
    </location>
</feature>
<evidence type="ECO:0000313" key="3">
    <source>
        <dbReference type="Proteomes" id="UP000612055"/>
    </source>
</evidence>
<sequence>INGRCAPAASARCEVDRCAPGVTRSPCGNDTATACELKTCKGKYMYYNAIMPEETCYELYTYRTSGLPVNCYGQRYISNRIREIELQQALANATGGAGAGGTGKAGGGTTQQQQQEEGDGGN</sequence>
<evidence type="ECO:0000313" key="2">
    <source>
        <dbReference type="EMBL" id="KAG2487958.1"/>
    </source>
</evidence>
<feature type="region of interest" description="Disordered" evidence="1">
    <location>
        <begin position="94"/>
        <end position="122"/>
    </location>
</feature>
<organism evidence="2 3">
    <name type="scientific">Edaphochlamys debaryana</name>
    <dbReference type="NCBI Taxonomy" id="47281"/>
    <lineage>
        <taxon>Eukaryota</taxon>
        <taxon>Viridiplantae</taxon>
        <taxon>Chlorophyta</taxon>
        <taxon>core chlorophytes</taxon>
        <taxon>Chlorophyceae</taxon>
        <taxon>CS clade</taxon>
        <taxon>Chlamydomonadales</taxon>
        <taxon>Chlamydomonadales incertae sedis</taxon>
        <taxon>Edaphochlamys</taxon>
    </lineage>
</organism>
<name>A0A835XS46_9CHLO</name>
<accession>A0A835XS46</accession>
<dbReference type="EMBL" id="JAEHOE010000090">
    <property type="protein sequence ID" value="KAG2487958.1"/>
    <property type="molecule type" value="Genomic_DNA"/>
</dbReference>
<comment type="caution">
    <text evidence="2">The sequence shown here is derived from an EMBL/GenBank/DDBJ whole genome shotgun (WGS) entry which is preliminary data.</text>
</comment>
<feature type="compositionally biased region" description="Gly residues" evidence="1">
    <location>
        <begin position="95"/>
        <end position="109"/>
    </location>
</feature>
<reference evidence="2" key="1">
    <citation type="journal article" date="2020" name="bioRxiv">
        <title>Comparative genomics of Chlamydomonas.</title>
        <authorList>
            <person name="Craig R.J."/>
            <person name="Hasan A.R."/>
            <person name="Ness R.W."/>
            <person name="Keightley P.D."/>
        </authorList>
    </citation>
    <scope>NUCLEOTIDE SEQUENCE</scope>
    <source>
        <strain evidence="2">CCAP 11/70</strain>
    </source>
</reference>
<dbReference type="OrthoDB" id="539744at2759"/>